<dbReference type="CDD" id="cd02440">
    <property type="entry name" value="AdoMet_MTases"/>
    <property type="match status" value="1"/>
</dbReference>
<dbReference type="Proteomes" id="UP001378188">
    <property type="component" value="Unassembled WGS sequence"/>
</dbReference>
<organism evidence="3 4">
    <name type="scientific">Microbaculum marinum</name>
    <dbReference type="NCBI Taxonomy" id="1764581"/>
    <lineage>
        <taxon>Bacteria</taxon>
        <taxon>Pseudomonadati</taxon>
        <taxon>Pseudomonadota</taxon>
        <taxon>Alphaproteobacteria</taxon>
        <taxon>Hyphomicrobiales</taxon>
        <taxon>Tepidamorphaceae</taxon>
        <taxon>Microbaculum</taxon>
    </lineage>
</organism>
<dbReference type="EMBL" id="JAZHOF010000006">
    <property type="protein sequence ID" value="MEJ8572826.1"/>
    <property type="molecule type" value="Genomic_DNA"/>
</dbReference>
<keyword evidence="4" id="KW-1185">Reference proteome</keyword>
<proteinExistence type="predicted"/>
<dbReference type="InterPro" id="IPR013216">
    <property type="entry name" value="Methyltransf_11"/>
</dbReference>
<dbReference type="AlphaFoldDB" id="A0AAW9RZI0"/>
<evidence type="ECO:0000313" key="4">
    <source>
        <dbReference type="Proteomes" id="UP001378188"/>
    </source>
</evidence>
<dbReference type="GO" id="GO:0008757">
    <property type="term" value="F:S-adenosylmethionine-dependent methyltransferase activity"/>
    <property type="evidence" value="ECO:0007669"/>
    <property type="project" value="InterPro"/>
</dbReference>
<feature type="domain" description="Methyltransferase type 11" evidence="2">
    <location>
        <begin position="77"/>
        <end position="124"/>
    </location>
</feature>
<dbReference type="Pfam" id="PF08241">
    <property type="entry name" value="Methyltransf_11"/>
    <property type="match status" value="1"/>
</dbReference>
<protein>
    <submittedName>
        <fullName evidence="3">Methyltransferase domain-containing protein</fullName>
    </submittedName>
</protein>
<evidence type="ECO:0000256" key="1">
    <source>
        <dbReference type="SAM" id="MobiDB-lite"/>
    </source>
</evidence>
<evidence type="ECO:0000259" key="2">
    <source>
        <dbReference type="Pfam" id="PF08241"/>
    </source>
</evidence>
<evidence type="ECO:0000313" key="3">
    <source>
        <dbReference type="EMBL" id="MEJ8572826.1"/>
    </source>
</evidence>
<accession>A0AAW9RZI0</accession>
<reference evidence="3 4" key="1">
    <citation type="submission" date="2024-02" db="EMBL/GenBank/DDBJ databases">
        <title>Genome analysis and characterization of Microbaculum marinisediminis sp. nov., isolated from marine sediment.</title>
        <authorList>
            <person name="Du Z.-J."/>
            <person name="Ye Y.-Q."/>
            <person name="Zhang Z.-R."/>
            <person name="Yuan S.-M."/>
            <person name="Zhang X.-Y."/>
        </authorList>
    </citation>
    <scope>NUCLEOTIDE SEQUENCE [LARGE SCALE GENOMIC DNA]</scope>
    <source>
        <strain evidence="3 4">SDUM1044001</strain>
    </source>
</reference>
<keyword evidence="3" id="KW-0489">Methyltransferase</keyword>
<dbReference type="SUPFAM" id="SSF53335">
    <property type="entry name" value="S-adenosyl-L-methionine-dependent methyltransferases"/>
    <property type="match status" value="1"/>
</dbReference>
<gene>
    <name evidence="3" type="ORF">V3328_15150</name>
</gene>
<feature type="region of interest" description="Disordered" evidence="1">
    <location>
        <begin position="223"/>
        <end position="243"/>
    </location>
</feature>
<dbReference type="RefSeq" id="WP_340330527.1">
    <property type="nucleotide sequence ID" value="NZ_JAZHOF010000006.1"/>
</dbReference>
<comment type="caution">
    <text evidence="3">The sequence shown here is derived from an EMBL/GenBank/DDBJ whole genome shotgun (WGS) entry which is preliminary data.</text>
</comment>
<sequence>MLFLFSHRFLALARWDIHFLAVRLRNVLTGQDGRIRRFLDTRQRPTFLNLGSGPRGLEEGNWVNIDGYRDHNVHFCIDFSRRLPFADATFDGIFCEHVVEHFSLEQGRELLREIHRILRPGGWARIIVPDGAVVMRAYFDDPERLIAHRGQRDRTAMQVVNDYFRQRYEHQFLYDWETMERMLSEAGFDRVCRCSFGEGRGPAALRIDDRKYAWESLYAEARTPLQPAAPGQPGHEPAPLHKR</sequence>
<dbReference type="InterPro" id="IPR029063">
    <property type="entry name" value="SAM-dependent_MTases_sf"/>
</dbReference>
<name>A0AAW9RZI0_9HYPH</name>
<dbReference type="GO" id="GO:0032259">
    <property type="term" value="P:methylation"/>
    <property type="evidence" value="ECO:0007669"/>
    <property type="project" value="UniProtKB-KW"/>
</dbReference>
<dbReference type="Gene3D" id="3.40.50.150">
    <property type="entry name" value="Vaccinia Virus protein VP39"/>
    <property type="match status" value="1"/>
</dbReference>
<keyword evidence="3" id="KW-0808">Transferase</keyword>